<accession>A0A8T1TJD4</accession>
<name>A0A8T1TJD4_9STRA</name>
<reference evidence="1" key="1">
    <citation type="submission" date="2021-01" db="EMBL/GenBank/DDBJ databases">
        <title>Phytophthora aleatoria, a newly-described species from Pinus radiata is distinct from Phytophthora cactorum isolates based on comparative genomics.</title>
        <authorList>
            <person name="Mcdougal R."/>
            <person name="Panda P."/>
            <person name="Williams N."/>
            <person name="Studholme D.J."/>
        </authorList>
    </citation>
    <scope>NUCLEOTIDE SEQUENCE</scope>
    <source>
        <strain evidence="1">NZFS 3830</strain>
    </source>
</reference>
<sequence length="73" mass="7752">MSSVKNALSGTASRLRDGGCSAISFAAPTFQLSSRCRLTLPRVLKAHGAADRARHCPMFSSQISWRVVAVSSS</sequence>
<evidence type="ECO:0000313" key="1">
    <source>
        <dbReference type="EMBL" id="KAG6942222.1"/>
    </source>
</evidence>
<evidence type="ECO:0000313" key="2">
    <source>
        <dbReference type="Proteomes" id="UP000688947"/>
    </source>
</evidence>
<proteinExistence type="predicted"/>
<comment type="caution">
    <text evidence="1">The sequence shown here is derived from an EMBL/GenBank/DDBJ whole genome shotgun (WGS) entry which is preliminary data.</text>
</comment>
<dbReference type="EMBL" id="JAENGZ010003083">
    <property type="protein sequence ID" value="KAG6942222.1"/>
    <property type="molecule type" value="Genomic_DNA"/>
</dbReference>
<dbReference type="Proteomes" id="UP000688947">
    <property type="component" value="Unassembled WGS sequence"/>
</dbReference>
<protein>
    <submittedName>
        <fullName evidence="1">Uncharacterized protein</fullName>
    </submittedName>
</protein>
<organism evidence="1 2">
    <name type="scientific">Phytophthora cactorum</name>
    <dbReference type="NCBI Taxonomy" id="29920"/>
    <lineage>
        <taxon>Eukaryota</taxon>
        <taxon>Sar</taxon>
        <taxon>Stramenopiles</taxon>
        <taxon>Oomycota</taxon>
        <taxon>Peronosporomycetes</taxon>
        <taxon>Peronosporales</taxon>
        <taxon>Peronosporaceae</taxon>
        <taxon>Phytophthora</taxon>
    </lineage>
</organism>
<dbReference type="AlphaFoldDB" id="A0A8T1TJD4"/>
<gene>
    <name evidence="1" type="ORF">JG687_00019184</name>
</gene>